<dbReference type="EMBL" id="MK368614">
    <property type="protein sequence ID" value="QAU04248.1"/>
    <property type="molecule type" value="Genomic_DNA"/>
</dbReference>
<name>A0A513PWF1_9CAUD</name>
<reference evidence="1 2" key="1">
    <citation type="submission" date="2019-01" db="EMBL/GenBank/DDBJ databases">
        <authorList>
            <person name="Le T.S."/>
            <person name="Kurtboke I."/>
        </authorList>
    </citation>
    <scope>NUCLEOTIDE SEQUENCE [LARGE SCALE GENOMIC DNA]</scope>
</reference>
<dbReference type="Proteomes" id="UP000320660">
    <property type="component" value="Segment"/>
</dbReference>
<organism evidence="1 2">
    <name type="scientific">Vibrio phage 2 TSL-2019</name>
    <dbReference type="NCBI Taxonomy" id="2508172"/>
    <lineage>
        <taxon>Viruses</taxon>
        <taxon>Duplodnaviria</taxon>
        <taxon>Heunggongvirae</taxon>
        <taxon>Uroviricota</taxon>
        <taxon>Caudoviricetes</taxon>
        <taxon>Chimalliviridae</taxon>
        <taxon>Gorgonvirinae</taxon>
        <taxon>Aphroditevirus</taxon>
        <taxon>Aphroditevirus av2TSL2019</taxon>
    </lineage>
</organism>
<proteinExistence type="predicted"/>
<evidence type="ECO:0000313" key="2">
    <source>
        <dbReference type="Proteomes" id="UP000320660"/>
    </source>
</evidence>
<accession>A0A513PWF1</accession>
<keyword evidence="2" id="KW-1185">Reference proteome</keyword>
<sequence>MSNKHIKNVITSGRYVPEKGKFGITFTVIGCKGKEVSLLINDDEVHRNWIKSDRSEHRVGIDLEHFDLTHFTLKILVHEDRQYIELKGYEYDVVPERVFASKNIISMGENLKALKRNLDIITHMAFNARVNFNKEDPSMEESRVGIKFLEFATPELDYTFFVRNTRYGGMPILTMYCTDLDGAQYETNFRLMGWQVTRDKILDSVAEPAVMKALIDLSKPSGTKTLLRLADDEQYKEVLTNTLLTVTRHEK</sequence>
<dbReference type="GeneID" id="55613461"/>
<evidence type="ECO:0000313" key="1">
    <source>
        <dbReference type="EMBL" id="QAU04248.1"/>
    </source>
</evidence>
<protein>
    <submittedName>
        <fullName evidence="1">Uncharacterized protein</fullName>
    </submittedName>
</protein>
<dbReference type="RefSeq" id="YP_009843195.1">
    <property type="nucleotide sequence ID" value="NC_048747.1"/>
</dbReference>
<dbReference type="KEGG" id="vg:55613461"/>